<feature type="domain" description="Histone H2A C-terminal" evidence="8">
    <location>
        <begin position="60"/>
        <end position="91"/>
    </location>
</feature>
<comment type="similarity">
    <text evidence="6">Belongs to the histone H2A family.</text>
</comment>
<dbReference type="InterPro" id="IPR032454">
    <property type="entry name" value="Histone_H2A_C"/>
</dbReference>
<dbReference type="AlphaFoldDB" id="A0A667I653"/>
<dbReference type="GO" id="GO:0000786">
    <property type="term" value="C:nucleosome"/>
    <property type="evidence" value="ECO:0007669"/>
    <property type="project" value="UniProtKB-KW"/>
</dbReference>
<sequence length="108" mass="11356">KAGSKITSHGRVGVTVAVHSAAIMEYLTAEVLELAGNASKRLKVKLVTLPHLQLAIRGGEELDSLIKATIAGGGVNPHINKSLTGKKGQSKTVERIPDSLLSQDSKYS</sequence>
<keyword evidence="6" id="KW-0539">Nucleus</keyword>
<dbReference type="Pfam" id="PF16211">
    <property type="entry name" value="Histone_H2A_C"/>
    <property type="match status" value="1"/>
</dbReference>
<reference evidence="9" key="1">
    <citation type="submission" date="2025-08" db="UniProtKB">
        <authorList>
            <consortium name="Ensembl"/>
        </authorList>
    </citation>
    <scope>IDENTIFICATION</scope>
</reference>
<evidence type="ECO:0000256" key="6">
    <source>
        <dbReference type="RuleBase" id="RU003767"/>
    </source>
</evidence>
<keyword evidence="5 6" id="KW-0544">Nucleosome core</keyword>
<accession>A0A667I653</accession>
<organism evidence="9 10">
    <name type="scientific">Lynx canadensis</name>
    <name type="common">Canada lynx</name>
    <name type="synonym">Felis canadensis</name>
    <dbReference type="NCBI Taxonomy" id="61383"/>
    <lineage>
        <taxon>Eukaryota</taxon>
        <taxon>Metazoa</taxon>
        <taxon>Chordata</taxon>
        <taxon>Craniata</taxon>
        <taxon>Vertebrata</taxon>
        <taxon>Euteleostomi</taxon>
        <taxon>Mammalia</taxon>
        <taxon>Eutheria</taxon>
        <taxon>Laurasiatheria</taxon>
        <taxon>Carnivora</taxon>
        <taxon>Feliformia</taxon>
        <taxon>Felidae</taxon>
        <taxon>Felinae</taxon>
        <taxon>Lynx</taxon>
    </lineage>
</organism>
<dbReference type="Proteomes" id="UP000472241">
    <property type="component" value="Unplaced"/>
</dbReference>
<dbReference type="InterPro" id="IPR002119">
    <property type="entry name" value="Histone_H2A"/>
</dbReference>
<dbReference type="SUPFAM" id="SSF47113">
    <property type="entry name" value="Histone-fold"/>
    <property type="match status" value="1"/>
</dbReference>
<dbReference type="GO" id="GO:0003677">
    <property type="term" value="F:DNA binding"/>
    <property type="evidence" value="ECO:0007669"/>
    <property type="project" value="UniProtKB-KW"/>
</dbReference>
<keyword evidence="3" id="KW-0832">Ubl conjugation</keyword>
<dbReference type="InterPro" id="IPR009072">
    <property type="entry name" value="Histone-fold"/>
</dbReference>
<dbReference type="PRINTS" id="PR00620">
    <property type="entry name" value="HISTONEH2A"/>
</dbReference>
<evidence type="ECO:0000256" key="1">
    <source>
        <dbReference type="ARBA" id="ARBA00004286"/>
    </source>
</evidence>
<dbReference type="PANTHER" id="PTHR23430">
    <property type="entry name" value="HISTONE H2A"/>
    <property type="match status" value="1"/>
</dbReference>
<evidence type="ECO:0000256" key="4">
    <source>
        <dbReference type="ARBA" id="ARBA00023125"/>
    </source>
</evidence>
<evidence type="ECO:0000256" key="5">
    <source>
        <dbReference type="ARBA" id="ARBA00023269"/>
    </source>
</evidence>
<reference evidence="9" key="2">
    <citation type="submission" date="2025-09" db="UniProtKB">
        <authorList>
            <consortium name="Ensembl"/>
        </authorList>
    </citation>
    <scope>IDENTIFICATION</scope>
</reference>
<name>A0A667I653_LYNCA</name>
<evidence type="ECO:0000313" key="9">
    <source>
        <dbReference type="Ensembl" id="ENSLCNP00005018761.1"/>
    </source>
</evidence>
<comment type="subcellular location">
    <subcellularLocation>
        <location evidence="1">Chromosome</location>
    </subcellularLocation>
    <subcellularLocation>
        <location evidence="6">Nucleus</location>
    </subcellularLocation>
</comment>
<evidence type="ECO:0000256" key="2">
    <source>
        <dbReference type="ARBA" id="ARBA00022454"/>
    </source>
</evidence>
<dbReference type="Gene3D" id="1.10.20.10">
    <property type="entry name" value="Histone, subunit A"/>
    <property type="match status" value="1"/>
</dbReference>
<comment type="subunit">
    <text evidence="6">The nucleosome is a histone octamer containing two molecules each of H2A, H2B, H3 and H4 assembled in one H3-H4 heterotetramer and two H2A-H2B heterodimers. The octamer wraps approximately 147 bp of DNA.</text>
</comment>
<keyword evidence="2 6" id="KW-0158">Chromosome</keyword>
<proteinExistence type="inferred from homology"/>
<keyword evidence="10" id="KW-1185">Reference proteome</keyword>
<feature type="region of interest" description="Disordered" evidence="7">
    <location>
        <begin position="74"/>
        <end position="108"/>
    </location>
</feature>
<protein>
    <recommendedName>
        <fullName evidence="6">Histone H2A</fullName>
    </recommendedName>
</protein>
<dbReference type="GO" id="GO:0030527">
    <property type="term" value="F:structural constituent of chromatin"/>
    <property type="evidence" value="ECO:0007669"/>
    <property type="project" value="InterPro"/>
</dbReference>
<evidence type="ECO:0000256" key="3">
    <source>
        <dbReference type="ARBA" id="ARBA00022843"/>
    </source>
</evidence>
<dbReference type="Ensembl" id="ENSLCNT00005021030.1">
    <property type="protein sequence ID" value="ENSLCNP00005018761.1"/>
    <property type="gene ID" value="ENSLCNG00005012303.1"/>
</dbReference>
<evidence type="ECO:0000259" key="8">
    <source>
        <dbReference type="Pfam" id="PF16211"/>
    </source>
</evidence>
<evidence type="ECO:0000256" key="7">
    <source>
        <dbReference type="SAM" id="MobiDB-lite"/>
    </source>
</evidence>
<dbReference type="FunFam" id="1.10.20.10:FF:000126">
    <property type="entry name" value="Histone H2A"/>
    <property type="match status" value="1"/>
</dbReference>
<dbReference type="GO" id="GO:0005634">
    <property type="term" value="C:nucleus"/>
    <property type="evidence" value="ECO:0007669"/>
    <property type="project" value="UniProtKB-SubCell"/>
</dbReference>
<dbReference type="SMART" id="SM00414">
    <property type="entry name" value="H2A"/>
    <property type="match status" value="1"/>
</dbReference>
<evidence type="ECO:0000313" key="10">
    <source>
        <dbReference type="Proteomes" id="UP000472241"/>
    </source>
</evidence>
<dbReference type="GO" id="GO:0046982">
    <property type="term" value="F:protein heterodimerization activity"/>
    <property type="evidence" value="ECO:0007669"/>
    <property type="project" value="InterPro"/>
</dbReference>
<keyword evidence="4 6" id="KW-0238">DNA-binding</keyword>